<feature type="compositionally biased region" description="Basic and acidic residues" evidence="1">
    <location>
        <begin position="22"/>
        <end position="38"/>
    </location>
</feature>
<gene>
    <name evidence="2" type="ORF">SDC9_122812</name>
</gene>
<proteinExistence type="predicted"/>
<accession>A0A645CG01</accession>
<comment type="caution">
    <text evidence="2">The sequence shown here is derived from an EMBL/GenBank/DDBJ whole genome shotgun (WGS) entry which is preliminary data.</text>
</comment>
<feature type="region of interest" description="Disordered" evidence="1">
    <location>
        <begin position="1"/>
        <end position="39"/>
    </location>
</feature>
<organism evidence="2">
    <name type="scientific">bioreactor metagenome</name>
    <dbReference type="NCBI Taxonomy" id="1076179"/>
    <lineage>
        <taxon>unclassified sequences</taxon>
        <taxon>metagenomes</taxon>
        <taxon>ecological metagenomes</taxon>
    </lineage>
</organism>
<dbReference type="AlphaFoldDB" id="A0A645CG01"/>
<sequence length="160" mass="16949">MDGLVVRPVHQGEVHPLGGEGVRGEGGHRAGPDDHHPLTDQPDALLVELVEGGRHQRVARGADLGVRLHPLADPQALLEELIERRPDGAGVLGAGQRGLHLAEDLVLPDDHRVQPGGDVEQVADGRFVVEDRAVLLEGVRRQAGRLGDPVGNVVQAVVEA</sequence>
<protein>
    <submittedName>
        <fullName evidence="2">Uncharacterized protein</fullName>
    </submittedName>
</protein>
<evidence type="ECO:0000313" key="2">
    <source>
        <dbReference type="EMBL" id="MPM75818.1"/>
    </source>
</evidence>
<name>A0A645CG01_9ZZZZ</name>
<evidence type="ECO:0000256" key="1">
    <source>
        <dbReference type="SAM" id="MobiDB-lite"/>
    </source>
</evidence>
<reference evidence="2" key="1">
    <citation type="submission" date="2019-08" db="EMBL/GenBank/DDBJ databases">
        <authorList>
            <person name="Kucharzyk K."/>
            <person name="Murdoch R.W."/>
            <person name="Higgins S."/>
            <person name="Loffler F."/>
        </authorList>
    </citation>
    <scope>NUCLEOTIDE SEQUENCE</scope>
</reference>
<dbReference type="EMBL" id="VSSQ01026885">
    <property type="protein sequence ID" value="MPM75818.1"/>
    <property type="molecule type" value="Genomic_DNA"/>
</dbReference>